<dbReference type="OrthoDB" id="63265at2759"/>
<feature type="region of interest" description="Disordered" evidence="13">
    <location>
        <begin position="163"/>
        <end position="187"/>
    </location>
</feature>
<evidence type="ECO:0000259" key="14">
    <source>
        <dbReference type="PROSITE" id="PS50011"/>
    </source>
</evidence>
<dbReference type="Gene3D" id="3.30.200.20">
    <property type="entry name" value="Phosphorylase Kinase, domain 1"/>
    <property type="match status" value="1"/>
</dbReference>
<dbReference type="PANTHER" id="PTHR24056:SF171">
    <property type="entry name" value="CYCLIN-DEPENDENT KINASE 20"/>
    <property type="match status" value="1"/>
</dbReference>
<dbReference type="InterPro" id="IPR000719">
    <property type="entry name" value="Prot_kinase_dom"/>
</dbReference>
<evidence type="ECO:0000256" key="12">
    <source>
        <dbReference type="ARBA" id="ARBA00048367"/>
    </source>
</evidence>
<organism evidence="15">
    <name type="scientific">Medioppia subpectinata</name>
    <dbReference type="NCBI Taxonomy" id="1979941"/>
    <lineage>
        <taxon>Eukaryota</taxon>
        <taxon>Metazoa</taxon>
        <taxon>Ecdysozoa</taxon>
        <taxon>Arthropoda</taxon>
        <taxon>Chelicerata</taxon>
        <taxon>Arachnida</taxon>
        <taxon>Acari</taxon>
        <taxon>Acariformes</taxon>
        <taxon>Sarcoptiformes</taxon>
        <taxon>Oribatida</taxon>
        <taxon>Brachypylina</taxon>
        <taxon>Oppioidea</taxon>
        <taxon>Oppiidae</taxon>
        <taxon>Medioppia</taxon>
    </lineage>
</organism>
<dbReference type="PROSITE" id="PS00108">
    <property type="entry name" value="PROTEIN_KINASE_ST"/>
    <property type="match status" value="1"/>
</dbReference>
<evidence type="ECO:0000256" key="2">
    <source>
        <dbReference type="ARBA" id="ARBA00012425"/>
    </source>
</evidence>
<keyword evidence="6" id="KW-0418">Kinase</keyword>
<evidence type="ECO:0000256" key="6">
    <source>
        <dbReference type="ARBA" id="ARBA00022777"/>
    </source>
</evidence>
<dbReference type="EC" id="2.7.11.22" evidence="2"/>
<evidence type="ECO:0000256" key="7">
    <source>
        <dbReference type="ARBA" id="ARBA00022840"/>
    </source>
</evidence>
<evidence type="ECO:0000256" key="4">
    <source>
        <dbReference type="ARBA" id="ARBA00022679"/>
    </source>
</evidence>
<dbReference type="EMBL" id="OC859417">
    <property type="protein sequence ID" value="CAD7627560.1"/>
    <property type="molecule type" value="Genomic_DNA"/>
</dbReference>
<evidence type="ECO:0000256" key="13">
    <source>
        <dbReference type="SAM" id="MobiDB-lite"/>
    </source>
</evidence>
<keyword evidence="5" id="KW-0547">Nucleotide-binding</keyword>
<protein>
    <recommendedName>
        <fullName evidence="8">Cyclin-dependent kinase 20</fullName>
        <ecNumber evidence="2">2.7.11.22</ecNumber>
    </recommendedName>
    <alternativeName>
        <fullName evidence="9">Cell cycle-related kinase</fullName>
    </alternativeName>
    <alternativeName>
        <fullName evidence="10">Cell division protein kinase 20</fullName>
    </alternativeName>
</protein>
<dbReference type="GO" id="GO:0005524">
    <property type="term" value="F:ATP binding"/>
    <property type="evidence" value="ECO:0007669"/>
    <property type="project" value="UniProtKB-KW"/>
</dbReference>
<dbReference type="Gene3D" id="1.10.510.10">
    <property type="entry name" value="Transferase(Phosphotransferase) domain 1"/>
    <property type="match status" value="1"/>
</dbReference>
<dbReference type="SUPFAM" id="SSF56112">
    <property type="entry name" value="Protein kinase-like (PK-like)"/>
    <property type="match status" value="1"/>
</dbReference>
<evidence type="ECO:0000313" key="16">
    <source>
        <dbReference type="Proteomes" id="UP000759131"/>
    </source>
</evidence>
<dbReference type="GO" id="GO:0005634">
    <property type="term" value="C:nucleus"/>
    <property type="evidence" value="ECO:0007669"/>
    <property type="project" value="TreeGrafter"/>
</dbReference>
<comment type="catalytic activity">
    <reaction evidence="11">
        <text>L-threonyl-[protein] + ATP = O-phospho-L-threonyl-[protein] + ADP + H(+)</text>
        <dbReference type="Rhea" id="RHEA:46608"/>
        <dbReference type="Rhea" id="RHEA-COMP:11060"/>
        <dbReference type="Rhea" id="RHEA-COMP:11605"/>
        <dbReference type="ChEBI" id="CHEBI:15378"/>
        <dbReference type="ChEBI" id="CHEBI:30013"/>
        <dbReference type="ChEBI" id="CHEBI:30616"/>
        <dbReference type="ChEBI" id="CHEBI:61977"/>
        <dbReference type="ChEBI" id="CHEBI:456216"/>
        <dbReference type="EC" id="2.7.11.22"/>
    </reaction>
</comment>
<dbReference type="InterPro" id="IPR008271">
    <property type="entry name" value="Ser/Thr_kinase_AS"/>
</dbReference>
<keyword evidence="7" id="KW-0067">ATP-binding</keyword>
<evidence type="ECO:0000313" key="15">
    <source>
        <dbReference type="EMBL" id="CAD7627560.1"/>
    </source>
</evidence>
<keyword evidence="4" id="KW-0808">Transferase</keyword>
<dbReference type="SMART" id="SM00220">
    <property type="entry name" value="S_TKc"/>
    <property type="match status" value="1"/>
</dbReference>
<dbReference type="InterPro" id="IPR050108">
    <property type="entry name" value="CDK"/>
</dbReference>
<sequence length="356" mass="40148">MDRYRIMSHMSAGAHGVILKGTYASVADKTADEDIPDKYLLAIKRIFIRNKTIPLSIVREIKCLQFLRSDDNIILLEDVFAFGSSVNLVFPLLPVNMTTVIYDGPALTDDQCQCYVRQLLAGVQHCHSNGIVHRDLKPSNLLIDWSGVLKICDFGQARALPANGQLTADGEPPEVDSGNASATHSRDPMLTADEDNPCLSHQVCTRWYRCPELLYGADHYGYTVDMWSVGCIVGEMLQRWPLFKGESDIEQLSRVVQALGAPPPEWADELPDFRKIQFTVSDDRSVRDMWLRKIERRCRGQPLAVDLMAKLCVYKDRLTADEALRHPFVADCLVRADLLIKPQYIKHLVGPPISRR</sequence>
<keyword evidence="3" id="KW-0723">Serine/threonine-protein kinase</keyword>
<comment type="similarity">
    <text evidence="1">Belongs to the protein kinase superfamily. CMGC Ser/Thr protein kinase family. CDC2/CDKX subfamily.</text>
</comment>
<evidence type="ECO:0000256" key="11">
    <source>
        <dbReference type="ARBA" id="ARBA00047811"/>
    </source>
</evidence>
<proteinExistence type="inferred from homology"/>
<name>A0A7R9KQK9_9ACAR</name>
<comment type="catalytic activity">
    <reaction evidence="12">
        <text>L-seryl-[protein] + ATP = O-phospho-L-seryl-[protein] + ADP + H(+)</text>
        <dbReference type="Rhea" id="RHEA:17989"/>
        <dbReference type="Rhea" id="RHEA-COMP:9863"/>
        <dbReference type="Rhea" id="RHEA-COMP:11604"/>
        <dbReference type="ChEBI" id="CHEBI:15378"/>
        <dbReference type="ChEBI" id="CHEBI:29999"/>
        <dbReference type="ChEBI" id="CHEBI:30616"/>
        <dbReference type="ChEBI" id="CHEBI:83421"/>
        <dbReference type="ChEBI" id="CHEBI:456216"/>
        <dbReference type="EC" id="2.7.11.22"/>
    </reaction>
</comment>
<dbReference type="InterPro" id="IPR011009">
    <property type="entry name" value="Kinase-like_dom_sf"/>
</dbReference>
<dbReference type="AlphaFoldDB" id="A0A7R9KQK9"/>
<dbReference type="Proteomes" id="UP000759131">
    <property type="component" value="Unassembled WGS sequence"/>
</dbReference>
<feature type="domain" description="Protein kinase" evidence="14">
    <location>
        <begin position="4"/>
        <end position="329"/>
    </location>
</feature>
<evidence type="ECO:0000256" key="3">
    <source>
        <dbReference type="ARBA" id="ARBA00022527"/>
    </source>
</evidence>
<dbReference type="Pfam" id="PF00069">
    <property type="entry name" value="Pkinase"/>
    <property type="match status" value="1"/>
</dbReference>
<keyword evidence="16" id="KW-1185">Reference proteome</keyword>
<evidence type="ECO:0000256" key="8">
    <source>
        <dbReference type="ARBA" id="ARBA00035711"/>
    </source>
</evidence>
<evidence type="ECO:0000256" key="9">
    <source>
        <dbReference type="ARBA" id="ARBA00035720"/>
    </source>
</evidence>
<dbReference type="PANTHER" id="PTHR24056">
    <property type="entry name" value="CELL DIVISION PROTEIN KINASE"/>
    <property type="match status" value="1"/>
</dbReference>
<evidence type="ECO:0000256" key="5">
    <source>
        <dbReference type="ARBA" id="ARBA00022741"/>
    </source>
</evidence>
<evidence type="ECO:0000256" key="1">
    <source>
        <dbReference type="ARBA" id="ARBA00006485"/>
    </source>
</evidence>
<reference evidence="15" key="1">
    <citation type="submission" date="2020-11" db="EMBL/GenBank/DDBJ databases">
        <authorList>
            <person name="Tran Van P."/>
        </authorList>
    </citation>
    <scope>NUCLEOTIDE SEQUENCE</scope>
</reference>
<evidence type="ECO:0000256" key="10">
    <source>
        <dbReference type="ARBA" id="ARBA00035723"/>
    </source>
</evidence>
<dbReference type="PROSITE" id="PS50011">
    <property type="entry name" value="PROTEIN_KINASE_DOM"/>
    <property type="match status" value="1"/>
</dbReference>
<gene>
    <name evidence="15" type="ORF">OSB1V03_LOCUS7986</name>
</gene>
<dbReference type="GO" id="GO:0004693">
    <property type="term" value="F:cyclin-dependent protein serine/threonine kinase activity"/>
    <property type="evidence" value="ECO:0007669"/>
    <property type="project" value="UniProtKB-EC"/>
</dbReference>
<accession>A0A7R9KQK9</accession>
<dbReference type="EMBL" id="CAJPIZ010004842">
    <property type="protein sequence ID" value="CAG2107990.1"/>
    <property type="molecule type" value="Genomic_DNA"/>
</dbReference>